<evidence type="ECO:0008006" key="6">
    <source>
        <dbReference type="Google" id="ProtNLM"/>
    </source>
</evidence>
<feature type="region of interest" description="Disordered" evidence="1">
    <location>
        <begin position="25"/>
        <end position="54"/>
    </location>
</feature>
<evidence type="ECO:0000259" key="3">
    <source>
        <dbReference type="Pfam" id="PF20700"/>
    </source>
</evidence>
<dbReference type="AlphaFoldDB" id="A0A8S3SNB9"/>
<organism evidence="4 5">
    <name type="scientific">Mytilus edulis</name>
    <name type="common">Blue mussel</name>
    <dbReference type="NCBI Taxonomy" id="6550"/>
    <lineage>
        <taxon>Eukaryota</taxon>
        <taxon>Metazoa</taxon>
        <taxon>Spiralia</taxon>
        <taxon>Lophotrochozoa</taxon>
        <taxon>Mollusca</taxon>
        <taxon>Bivalvia</taxon>
        <taxon>Autobranchia</taxon>
        <taxon>Pteriomorphia</taxon>
        <taxon>Mytilida</taxon>
        <taxon>Mytiloidea</taxon>
        <taxon>Mytilidae</taxon>
        <taxon>Mytilinae</taxon>
        <taxon>Mytilus</taxon>
    </lineage>
</organism>
<dbReference type="EMBL" id="CAJPWZ010001777">
    <property type="protein sequence ID" value="CAG2223238.1"/>
    <property type="molecule type" value="Genomic_DNA"/>
</dbReference>
<evidence type="ECO:0000256" key="1">
    <source>
        <dbReference type="SAM" id="MobiDB-lite"/>
    </source>
</evidence>
<feature type="domain" description="YqaJ viral recombinase" evidence="2">
    <location>
        <begin position="510"/>
        <end position="659"/>
    </location>
</feature>
<dbReference type="OrthoDB" id="6073242at2759"/>
<feature type="domain" description="Mutator-like transposase" evidence="3">
    <location>
        <begin position="140"/>
        <end position="407"/>
    </location>
</feature>
<dbReference type="InterPro" id="IPR011604">
    <property type="entry name" value="PDDEXK-like_dom_sf"/>
</dbReference>
<dbReference type="Pfam" id="PF09588">
    <property type="entry name" value="YqaJ"/>
    <property type="match status" value="1"/>
</dbReference>
<sequence length="857" mass="97182">MESKRKHMYTAPVVRMARKVKISKKFGRSLGRHRQKRREKHKGRPTYTIKKSRQSQKESLKLIIRKIHKFYNTTIRKNISKASVYASFATGCELKLKIRKVKDLSPKGYRLMNLDCLQSHISNITMHACLCAEAIKVTNQGKPPITLETEVRSFGLASVMLAQCQGCHKKFSLDSSPKVPGSKRFDINVRAVWGSMVTGNGPSHLNEFLATLNSPGLSQPSFTAIETEIGQWWHSILEKDMLSAGQEERLLAIDRKDFHEEVPAITVITDGGWSKRTHKHSYNAAGGVAIIIGKETKKLLHIGVRNKYCYICSTNNTKEHTCFKNWDQDSQSMESDVILQGFLEAEKKHGVRYMRIVGDGDSSVFAKIREEVPGWGRSVKKEECANHVSKCFRSNLEKLVTDNPLYKGQNQTAPTSNPSDTDNIETVIINDQIDFWTEGSSISCQEEARGGTTIDYSNVEQHIIRDVTSILNRIAEKDRLLGNSTTNLAESWMHIRTKFDGVLQSQSGLWHSERKKRITASNFGSIVKRNPSLPIAKFVRTILYSSFSGNRHTRNGINQEDTTIEEYKLKKAEENENVSVERSGLVIHHTDKYLAASPDGIVTISTGETGIIEIKNLLHSKPLNLWQASENKTFCLENISGKLQLKENHNYFYQCHGLLNICNKDWIDFVVRTLNPHQIFIQRIYRDVSLWENTMLPKLQSFYNKAILPELASPREGKSPGIREPGMWYVNPVKPKTQKGKRKQSSTSSNKQTRKRKSRKSSSSDSDITDNQPQGSGQISQRGASDKLNPATEHEWIIDETSQQKEWYKGTVVSLLSGTDGRLTAIYEVLYEGEDEPFEIDHLIQDYQSGSVQFIDV</sequence>
<evidence type="ECO:0000259" key="2">
    <source>
        <dbReference type="Pfam" id="PF09588"/>
    </source>
</evidence>
<dbReference type="PANTHER" id="PTHR46609:SF8">
    <property type="entry name" value="YQAJ VIRAL RECOMBINASE DOMAIN-CONTAINING PROTEIN"/>
    <property type="match status" value="1"/>
</dbReference>
<dbReference type="Pfam" id="PF20700">
    <property type="entry name" value="Mutator"/>
    <property type="match status" value="1"/>
</dbReference>
<protein>
    <recommendedName>
        <fullName evidence="6">YqaJ viral recombinase domain-containing protein</fullName>
    </recommendedName>
</protein>
<dbReference type="InterPro" id="IPR051703">
    <property type="entry name" value="NF-kappa-B_Signaling_Reg"/>
</dbReference>
<feature type="region of interest" description="Disordered" evidence="1">
    <location>
        <begin position="713"/>
        <end position="789"/>
    </location>
</feature>
<dbReference type="Proteomes" id="UP000683360">
    <property type="component" value="Unassembled WGS sequence"/>
</dbReference>
<feature type="compositionally biased region" description="Polar residues" evidence="1">
    <location>
        <begin position="769"/>
        <end position="783"/>
    </location>
</feature>
<dbReference type="InterPro" id="IPR011335">
    <property type="entry name" value="Restrct_endonuc-II-like"/>
</dbReference>
<dbReference type="InterPro" id="IPR019080">
    <property type="entry name" value="YqaJ_viral_recombinase"/>
</dbReference>
<name>A0A8S3SNB9_MYTED</name>
<comment type="caution">
    <text evidence="4">The sequence shown here is derived from an EMBL/GenBank/DDBJ whole genome shotgun (WGS) entry which is preliminary data.</text>
</comment>
<evidence type="ECO:0000313" key="4">
    <source>
        <dbReference type="EMBL" id="CAG2223238.1"/>
    </source>
</evidence>
<dbReference type="PANTHER" id="PTHR46609">
    <property type="entry name" value="EXONUCLEASE, PHAGE-TYPE/RECB, C-TERMINAL DOMAIN-CONTAINING PROTEIN"/>
    <property type="match status" value="1"/>
</dbReference>
<dbReference type="Gene3D" id="3.90.320.10">
    <property type="match status" value="1"/>
</dbReference>
<keyword evidence="5" id="KW-1185">Reference proteome</keyword>
<dbReference type="CDD" id="cd22343">
    <property type="entry name" value="PDDEXK_lambda_exonuclease-like"/>
    <property type="match status" value="1"/>
</dbReference>
<proteinExistence type="predicted"/>
<evidence type="ECO:0000313" key="5">
    <source>
        <dbReference type="Proteomes" id="UP000683360"/>
    </source>
</evidence>
<reference evidence="4" key="1">
    <citation type="submission" date="2021-03" db="EMBL/GenBank/DDBJ databases">
        <authorList>
            <person name="Bekaert M."/>
        </authorList>
    </citation>
    <scope>NUCLEOTIDE SEQUENCE</scope>
</reference>
<dbReference type="InterPro" id="IPR049012">
    <property type="entry name" value="Mutator_transp_dom"/>
</dbReference>
<accession>A0A8S3SNB9</accession>
<gene>
    <name evidence="4" type="ORF">MEDL_36528</name>
</gene>
<dbReference type="SUPFAM" id="SSF52980">
    <property type="entry name" value="Restriction endonuclease-like"/>
    <property type="match status" value="1"/>
</dbReference>
<dbReference type="GO" id="GO:0006281">
    <property type="term" value="P:DNA repair"/>
    <property type="evidence" value="ECO:0007669"/>
    <property type="project" value="UniProtKB-ARBA"/>
</dbReference>